<dbReference type="Pfam" id="PF00411">
    <property type="entry name" value="Ribosomal_S11"/>
    <property type="match status" value="1"/>
</dbReference>
<comment type="similarity">
    <text evidence="1">Belongs to the universal ribosomal protein uS11 family.</text>
</comment>
<evidence type="ECO:0000256" key="4">
    <source>
        <dbReference type="SAM" id="MobiDB-lite"/>
    </source>
</evidence>
<dbReference type="InterPro" id="IPR001971">
    <property type="entry name" value="Ribosomal_uS11"/>
</dbReference>
<evidence type="ECO:0000313" key="5">
    <source>
        <dbReference type="EMBL" id="SZX70854.1"/>
    </source>
</evidence>
<dbReference type="GO" id="GO:0006412">
    <property type="term" value="P:translation"/>
    <property type="evidence" value="ECO:0007669"/>
    <property type="project" value="InterPro"/>
</dbReference>
<keyword evidence="6" id="KW-1185">Reference proteome</keyword>
<dbReference type="GO" id="GO:0005840">
    <property type="term" value="C:ribosome"/>
    <property type="evidence" value="ECO:0007669"/>
    <property type="project" value="UniProtKB-KW"/>
</dbReference>
<sequence>MLGRQLSVLLQGQLNLLHTGCQQTAGISQLAAVLPCGMLRVSNSNAADMQGNSNSSYSYWRSYSSSINEPKIGSGSSSSSSEAGSAASASGSSSSDQAGAASAASAPQQAAAPPVQPQQWQKQQPTAAAAAYGPRKITPRAGQAAAGAGPTRREGIVHVNSTFNNTIMVLTDRDSKVQTWTSGGTIGYKNANKATPMAAELAAKELAKRAIGLGFHSVVVKLKGMGKNKQFAVQSLAANGLTVSQLQDVTPIPYNGCRLPRRRRV</sequence>
<keyword evidence="2" id="KW-0689">Ribosomal protein</keyword>
<dbReference type="AlphaFoldDB" id="A0A383W1E1"/>
<dbReference type="STRING" id="3088.A0A383W1E1"/>
<keyword evidence="3" id="KW-0687">Ribonucleoprotein</keyword>
<dbReference type="GO" id="GO:1990904">
    <property type="term" value="C:ribonucleoprotein complex"/>
    <property type="evidence" value="ECO:0007669"/>
    <property type="project" value="UniProtKB-KW"/>
</dbReference>
<dbReference type="NCBIfam" id="NF003698">
    <property type="entry name" value="PRK05309.1"/>
    <property type="match status" value="1"/>
</dbReference>
<evidence type="ECO:0000256" key="2">
    <source>
        <dbReference type="ARBA" id="ARBA00022980"/>
    </source>
</evidence>
<reference evidence="5 6" key="1">
    <citation type="submission" date="2016-10" db="EMBL/GenBank/DDBJ databases">
        <authorList>
            <person name="Cai Z."/>
        </authorList>
    </citation>
    <scope>NUCLEOTIDE SEQUENCE [LARGE SCALE GENOMIC DNA]</scope>
</reference>
<dbReference type="HAMAP" id="MF_01310">
    <property type="entry name" value="Ribosomal_uS11"/>
    <property type="match status" value="1"/>
</dbReference>
<dbReference type="GO" id="GO:0003735">
    <property type="term" value="F:structural constituent of ribosome"/>
    <property type="evidence" value="ECO:0007669"/>
    <property type="project" value="InterPro"/>
</dbReference>
<dbReference type="Gene3D" id="3.30.420.80">
    <property type="entry name" value="Ribosomal protein S11"/>
    <property type="match status" value="1"/>
</dbReference>
<protein>
    <recommendedName>
        <fullName evidence="7">30S ribosomal protein S11</fullName>
    </recommendedName>
</protein>
<dbReference type="EMBL" id="FNXT01001016">
    <property type="protein sequence ID" value="SZX70854.1"/>
    <property type="molecule type" value="Genomic_DNA"/>
</dbReference>
<name>A0A383W1E1_TETOB</name>
<feature type="compositionally biased region" description="Low complexity" evidence="4">
    <location>
        <begin position="70"/>
        <end position="131"/>
    </location>
</feature>
<organism evidence="5 6">
    <name type="scientific">Tetradesmus obliquus</name>
    <name type="common">Green alga</name>
    <name type="synonym">Acutodesmus obliquus</name>
    <dbReference type="NCBI Taxonomy" id="3088"/>
    <lineage>
        <taxon>Eukaryota</taxon>
        <taxon>Viridiplantae</taxon>
        <taxon>Chlorophyta</taxon>
        <taxon>core chlorophytes</taxon>
        <taxon>Chlorophyceae</taxon>
        <taxon>CS clade</taxon>
        <taxon>Sphaeropleales</taxon>
        <taxon>Scenedesmaceae</taxon>
        <taxon>Tetradesmus</taxon>
    </lineage>
</organism>
<proteinExistence type="inferred from homology"/>
<accession>A0A383W1E1</accession>
<dbReference type="SUPFAM" id="SSF53137">
    <property type="entry name" value="Translational machinery components"/>
    <property type="match status" value="1"/>
</dbReference>
<feature type="region of interest" description="Disordered" evidence="4">
    <location>
        <begin position="70"/>
        <end position="153"/>
    </location>
</feature>
<gene>
    <name evidence="5" type="ORF">BQ4739_LOCUS11019</name>
</gene>
<dbReference type="PANTHER" id="PTHR11759">
    <property type="entry name" value="40S RIBOSOMAL PROTEIN S14/30S RIBOSOMAL PROTEIN S11"/>
    <property type="match status" value="1"/>
</dbReference>
<dbReference type="Proteomes" id="UP000256970">
    <property type="component" value="Unassembled WGS sequence"/>
</dbReference>
<evidence type="ECO:0008006" key="7">
    <source>
        <dbReference type="Google" id="ProtNLM"/>
    </source>
</evidence>
<evidence type="ECO:0000256" key="1">
    <source>
        <dbReference type="ARBA" id="ARBA00006194"/>
    </source>
</evidence>
<dbReference type="InterPro" id="IPR036967">
    <property type="entry name" value="Ribosomal_uS11_sf"/>
</dbReference>
<evidence type="ECO:0000313" key="6">
    <source>
        <dbReference type="Proteomes" id="UP000256970"/>
    </source>
</evidence>
<evidence type="ECO:0000256" key="3">
    <source>
        <dbReference type="ARBA" id="ARBA00023274"/>
    </source>
</evidence>